<proteinExistence type="inferred from homology"/>
<gene>
    <name evidence="7" type="primary">pepE</name>
    <name evidence="7" type="ORF">PDESU_00263</name>
</gene>
<dbReference type="SUPFAM" id="SSF53092">
    <property type="entry name" value="Creatinase/prolidase N-terminal domain"/>
    <property type="match status" value="2"/>
</dbReference>
<dbReference type="Pfam" id="PF01321">
    <property type="entry name" value="Creatinase_N"/>
    <property type="match status" value="1"/>
</dbReference>
<dbReference type="InterPro" id="IPR029149">
    <property type="entry name" value="Creatin/AminoP/Spt16_N"/>
</dbReference>
<evidence type="ECO:0000256" key="3">
    <source>
        <dbReference type="ARBA" id="ARBA00022801"/>
    </source>
</evidence>
<evidence type="ECO:0000256" key="1">
    <source>
        <dbReference type="ARBA" id="ARBA00008766"/>
    </source>
</evidence>
<dbReference type="InterPro" id="IPR050422">
    <property type="entry name" value="X-Pro_aminopeptidase_P"/>
</dbReference>
<comment type="similarity">
    <text evidence="1">Belongs to the peptidase M24B family.</text>
</comment>
<organism evidence="7 8">
    <name type="scientific">Pontiella desulfatans</name>
    <dbReference type="NCBI Taxonomy" id="2750659"/>
    <lineage>
        <taxon>Bacteria</taxon>
        <taxon>Pseudomonadati</taxon>
        <taxon>Kiritimatiellota</taxon>
        <taxon>Kiritimatiellia</taxon>
        <taxon>Kiritimatiellales</taxon>
        <taxon>Pontiellaceae</taxon>
        <taxon>Pontiella</taxon>
    </lineage>
</organism>
<dbReference type="GO" id="GO:0070006">
    <property type="term" value="F:metalloaminopeptidase activity"/>
    <property type="evidence" value="ECO:0007669"/>
    <property type="project" value="InterPro"/>
</dbReference>
<evidence type="ECO:0000259" key="5">
    <source>
        <dbReference type="Pfam" id="PF01321"/>
    </source>
</evidence>
<evidence type="ECO:0000313" key="7">
    <source>
        <dbReference type="EMBL" id="VGO11717.1"/>
    </source>
</evidence>
<dbReference type="PANTHER" id="PTHR43763:SF6">
    <property type="entry name" value="XAA-PRO AMINOPEPTIDASE 1"/>
    <property type="match status" value="1"/>
</dbReference>
<dbReference type="SUPFAM" id="SSF55920">
    <property type="entry name" value="Creatinase/aminopeptidase"/>
    <property type="match status" value="1"/>
</dbReference>
<dbReference type="FunFam" id="3.40.350.10:FF:000003">
    <property type="entry name" value="Xaa-pro aminopeptidase P"/>
    <property type="match status" value="1"/>
</dbReference>
<evidence type="ECO:0000259" key="6">
    <source>
        <dbReference type="Pfam" id="PF16188"/>
    </source>
</evidence>
<keyword evidence="8" id="KW-1185">Reference proteome</keyword>
<keyword evidence="2" id="KW-0479">Metal-binding</keyword>
<dbReference type="Proteomes" id="UP000366872">
    <property type="component" value="Unassembled WGS sequence"/>
</dbReference>
<dbReference type="InterPro" id="IPR032416">
    <property type="entry name" value="Peptidase_M24_C"/>
</dbReference>
<protein>
    <submittedName>
        <fullName evidence="7">Putative dipeptidase PepE</fullName>
    </submittedName>
</protein>
<feature type="domain" description="Peptidase M24" evidence="4">
    <location>
        <begin position="313"/>
        <end position="525"/>
    </location>
</feature>
<dbReference type="Pfam" id="PF16189">
    <property type="entry name" value="Creatinase_N_2"/>
    <property type="match status" value="1"/>
</dbReference>
<dbReference type="InterPro" id="IPR000994">
    <property type="entry name" value="Pept_M24"/>
</dbReference>
<dbReference type="Gene3D" id="3.90.230.10">
    <property type="entry name" value="Creatinase/methionine aminopeptidase superfamily"/>
    <property type="match status" value="1"/>
</dbReference>
<dbReference type="EMBL" id="CAAHFG010000001">
    <property type="protein sequence ID" value="VGO11717.1"/>
    <property type="molecule type" value="Genomic_DNA"/>
</dbReference>
<evidence type="ECO:0000259" key="4">
    <source>
        <dbReference type="Pfam" id="PF00557"/>
    </source>
</evidence>
<dbReference type="GO" id="GO:0005737">
    <property type="term" value="C:cytoplasm"/>
    <property type="evidence" value="ECO:0007669"/>
    <property type="project" value="UniProtKB-ARBA"/>
</dbReference>
<feature type="domain" description="Creatinase N-terminal" evidence="5">
    <location>
        <begin position="9"/>
        <end position="135"/>
    </location>
</feature>
<reference evidence="7 8" key="1">
    <citation type="submission" date="2019-04" db="EMBL/GenBank/DDBJ databases">
        <authorList>
            <person name="Van Vliet M D."/>
        </authorList>
    </citation>
    <scope>NUCLEOTIDE SEQUENCE [LARGE SCALE GENOMIC DNA]</scope>
    <source>
        <strain evidence="7 8">F1</strain>
    </source>
</reference>
<dbReference type="Gene3D" id="3.40.350.10">
    <property type="entry name" value="Creatinase/prolidase N-terminal domain"/>
    <property type="match status" value="2"/>
</dbReference>
<dbReference type="Pfam" id="PF16188">
    <property type="entry name" value="Peptidase_M24_C"/>
    <property type="match status" value="1"/>
</dbReference>
<dbReference type="InterPro" id="IPR036005">
    <property type="entry name" value="Creatinase/aminopeptidase-like"/>
</dbReference>
<evidence type="ECO:0000256" key="2">
    <source>
        <dbReference type="ARBA" id="ARBA00022723"/>
    </source>
</evidence>
<dbReference type="InterPro" id="IPR000587">
    <property type="entry name" value="Creatinase_N"/>
</dbReference>
<dbReference type="CDD" id="cd01085">
    <property type="entry name" value="APP"/>
    <property type="match status" value="1"/>
</dbReference>
<accession>A0A6C2TVY1</accession>
<dbReference type="AlphaFoldDB" id="A0A6C2TVY1"/>
<dbReference type="Pfam" id="PF00557">
    <property type="entry name" value="Peptidase_M24"/>
    <property type="match status" value="1"/>
</dbReference>
<dbReference type="PANTHER" id="PTHR43763">
    <property type="entry name" value="XAA-PRO AMINOPEPTIDASE 1"/>
    <property type="match status" value="1"/>
</dbReference>
<dbReference type="InterPro" id="IPR033740">
    <property type="entry name" value="Pept_M24B"/>
</dbReference>
<feature type="domain" description="Peptidase M24 C-terminal" evidence="6">
    <location>
        <begin position="534"/>
        <end position="593"/>
    </location>
</feature>
<keyword evidence="3" id="KW-0378">Hydrolase</keyword>
<name>A0A6C2TVY1_PONDE</name>
<dbReference type="GO" id="GO:0046872">
    <property type="term" value="F:metal ion binding"/>
    <property type="evidence" value="ECO:0007669"/>
    <property type="project" value="UniProtKB-KW"/>
</dbReference>
<evidence type="ECO:0000313" key="8">
    <source>
        <dbReference type="Proteomes" id="UP000366872"/>
    </source>
</evidence>
<sequence>MEKPAVEHVKQLRALLKENRLDAYVVPSADPHQTEYVHPHWRCRAWLSGFTGSAGTAVVMAEKAGVWADGRYFIQAERELEGSGFELFKMKMDGVPELIDWLAENVPQGGAVGVDGRLITAKQGKEWAEKLEKKKARLVTDVDLVSQVWIDRPELPTDPAKRWPVEYAGRSAADKLKEIRAAMEEQDADTYLISSIYDVNWLFNIRGNDTAHTPLLTSYALVEKDKATLFAEEAKLTQEVREGLAAEGIGVAPYDGIFEAVEELPESAAVFLCEERVSAALRRRIPCKVVEGKELASLPKARKNETELHNWERVHELDGVAMVRYWKWLEENVPNGGVDEVDASDELERLRLANPECLDLSFTSISGYGPNAAMMHYCAKRGDCATLEPKGFYLIDSGGQYLGGTTDITRTFALGELTDEQRMDYTLVLKGVINLSSTRFLKGTAGNNLDVLARLAMWEHGVDYKCGTGHGVGCYLNVHEGPQGISAHKTCDTPFEPGMLLTIEPGVYKEDRHGIRIENMAVVEEDCETECGIFYRFRTQTLCPVDTAPLKAELMTEKELKWLNAFHQKVFDRLAPHLSAEERAWLENKTRPFPAEVGHKG</sequence>
<dbReference type="FunFam" id="3.90.230.10:FF:000009">
    <property type="entry name" value="xaa-Pro aminopeptidase 2"/>
    <property type="match status" value="1"/>
</dbReference>